<keyword evidence="7" id="KW-0645">Protease</keyword>
<evidence type="ECO:0000313" key="17">
    <source>
        <dbReference type="EMBL" id="KAK7093901.1"/>
    </source>
</evidence>
<dbReference type="PANTHER" id="PTHR24006">
    <property type="entry name" value="UBIQUITIN CARBOXYL-TERMINAL HYDROLASE"/>
    <property type="match status" value="1"/>
</dbReference>
<proteinExistence type="inferred from homology"/>
<comment type="catalytic activity">
    <reaction evidence="1">
        <text>Thiol-dependent hydrolysis of ester, thioester, amide, peptide and isopeptide bonds formed by the C-terminal Gly of ubiquitin (a 76-residue protein attached to proteins as an intracellular targeting signal).</text>
        <dbReference type="EC" id="3.4.19.12"/>
    </reaction>
</comment>
<dbReference type="GO" id="GO:0006508">
    <property type="term" value="P:proteolysis"/>
    <property type="evidence" value="ECO:0007669"/>
    <property type="project" value="UniProtKB-KW"/>
</dbReference>
<comment type="subcellular location">
    <subcellularLocation>
        <location evidence="3">Cytoplasm</location>
    </subcellularLocation>
    <subcellularLocation>
        <location evidence="2">Nucleus</location>
    </subcellularLocation>
</comment>
<evidence type="ECO:0000256" key="13">
    <source>
        <dbReference type="ARBA" id="ARBA00035173"/>
    </source>
</evidence>
<dbReference type="CDD" id="cd02668">
    <property type="entry name" value="Peptidase_C19L"/>
    <property type="match status" value="1"/>
</dbReference>
<evidence type="ECO:0000256" key="3">
    <source>
        <dbReference type="ARBA" id="ARBA00004496"/>
    </source>
</evidence>
<evidence type="ECO:0000256" key="11">
    <source>
        <dbReference type="ARBA" id="ARBA00022807"/>
    </source>
</evidence>
<accession>A0AAN9G3I1</accession>
<dbReference type="Gene3D" id="3.90.70.10">
    <property type="entry name" value="Cysteine proteinases"/>
    <property type="match status" value="1"/>
</dbReference>
<feature type="region of interest" description="Disordered" evidence="14">
    <location>
        <begin position="943"/>
        <end position="963"/>
    </location>
</feature>
<keyword evidence="10" id="KW-0378">Hydrolase</keyword>
<keyword evidence="9" id="KW-0833">Ubl conjugation pathway</keyword>
<dbReference type="GO" id="GO:0005634">
    <property type="term" value="C:nucleus"/>
    <property type="evidence" value="ECO:0007669"/>
    <property type="project" value="UniProtKB-SubCell"/>
</dbReference>
<dbReference type="InterPro" id="IPR038765">
    <property type="entry name" value="Papain-like_cys_pep_sf"/>
</dbReference>
<dbReference type="Proteomes" id="UP001374579">
    <property type="component" value="Unassembled WGS sequence"/>
</dbReference>
<evidence type="ECO:0000256" key="6">
    <source>
        <dbReference type="ARBA" id="ARBA00022490"/>
    </source>
</evidence>
<evidence type="ECO:0000259" key="15">
    <source>
        <dbReference type="PROSITE" id="PS50053"/>
    </source>
</evidence>
<name>A0AAN9G3I1_9CAEN</name>
<evidence type="ECO:0000256" key="1">
    <source>
        <dbReference type="ARBA" id="ARBA00000707"/>
    </source>
</evidence>
<dbReference type="GO" id="GO:0004843">
    <property type="term" value="F:cysteine-type deubiquitinase activity"/>
    <property type="evidence" value="ECO:0007669"/>
    <property type="project" value="UniProtKB-EC"/>
</dbReference>
<organism evidence="17 18">
    <name type="scientific">Littorina saxatilis</name>
    <dbReference type="NCBI Taxonomy" id="31220"/>
    <lineage>
        <taxon>Eukaryota</taxon>
        <taxon>Metazoa</taxon>
        <taxon>Spiralia</taxon>
        <taxon>Lophotrochozoa</taxon>
        <taxon>Mollusca</taxon>
        <taxon>Gastropoda</taxon>
        <taxon>Caenogastropoda</taxon>
        <taxon>Littorinimorpha</taxon>
        <taxon>Littorinoidea</taxon>
        <taxon>Littorinidae</taxon>
        <taxon>Littorina</taxon>
    </lineage>
</organism>
<keyword evidence="11" id="KW-0788">Thiol protease</keyword>
<evidence type="ECO:0000259" key="16">
    <source>
        <dbReference type="PROSITE" id="PS50235"/>
    </source>
</evidence>
<feature type="region of interest" description="Disordered" evidence="14">
    <location>
        <begin position="627"/>
        <end position="672"/>
    </location>
</feature>
<evidence type="ECO:0000256" key="5">
    <source>
        <dbReference type="ARBA" id="ARBA00012759"/>
    </source>
</evidence>
<evidence type="ECO:0000256" key="10">
    <source>
        <dbReference type="ARBA" id="ARBA00022801"/>
    </source>
</evidence>
<dbReference type="Pfam" id="PF00443">
    <property type="entry name" value="UCH"/>
    <property type="match status" value="1"/>
</dbReference>
<dbReference type="PROSITE" id="PS50053">
    <property type="entry name" value="UBIQUITIN_2"/>
    <property type="match status" value="1"/>
</dbReference>
<feature type="domain" description="USP" evidence="16">
    <location>
        <begin position="89"/>
        <end position="421"/>
    </location>
</feature>
<evidence type="ECO:0000256" key="8">
    <source>
        <dbReference type="ARBA" id="ARBA00022737"/>
    </source>
</evidence>
<keyword evidence="6" id="KW-0963">Cytoplasm</keyword>
<evidence type="ECO:0000256" key="14">
    <source>
        <dbReference type="SAM" id="MobiDB-lite"/>
    </source>
</evidence>
<feature type="domain" description="Ubiquitin-like" evidence="15">
    <location>
        <begin position="961"/>
        <end position="1017"/>
    </location>
</feature>
<dbReference type="PANTHER" id="PTHR24006:SF722">
    <property type="entry name" value="UBIQUITIN CARBOXYL-TERMINAL HYDROLASE 48"/>
    <property type="match status" value="1"/>
</dbReference>
<dbReference type="PROSITE" id="PS50235">
    <property type="entry name" value="USP_3"/>
    <property type="match status" value="1"/>
</dbReference>
<protein>
    <recommendedName>
        <fullName evidence="13">Ubiquitin carboxyl-terminal hydrolase 48</fullName>
        <ecNumber evidence="5">3.4.19.12</ecNumber>
    </recommendedName>
</protein>
<dbReference type="CDD" id="cd01795">
    <property type="entry name" value="Ubl_USP48"/>
    <property type="match status" value="1"/>
</dbReference>
<comment type="similarity">
    <text evidence="4">Belongs to the peptidase C19 family.</text>
</comment>
<comment type="caution">
    <text evidence="17">The sequence shown here is derived from an EMBL/GenBank/DDBJ whole genome shotgun (WGS) entry which is preliminary data.</text>
</comment>
<evidence type="ECO:0000313" key="18">
    <source>
        <dbReference type="Proteomes" id="UP001374579"/>
    </source>
</evidence>
<dbReference type="InterPro" id="IPR028889">
    <property type="entry name" value="USP"/>
</dbReference>
<reference evidence="17 18" key="1">
    <citation type="submission" date="2024-02" db="EMBL/GenBank/DDBJ databases">
        <title>Chromosome-scale genome assembly of the rough periwinkle Littorina saxatilis.</title>
        <authorList>
            <person name="De Jode A."/>
            <person name="Faria R."/>
            <person name="Formenti G."/>
            <person name="Sims Y."/>
            <person name="Smith T.P."/>
            <person name="Tracey A."/>
            <person name="Wood J.M.D."/>
            <person name="Zagrodzka Z.B."/>
            <person name="Johannesson K."/>
            <person name="Butlin R.K."/>
            <person name="Leder E.H."/>
        </authorList>
    </citation>
    <scope>NUCLEOTIDE SEQUENCE [LARGE SCALE GENOMIC DNA]</scope>
    <source>
        <strain evidence="17">Snail1</strain>
        <tissue evidence="17">Muscle</tissue>
    </source>
</reference>
<dbReference type="GO" id="GO:0004197">
    <property type="term" value="F:cysteine-type endopeptidase activity"/>
    <property type="evidence" value="ECO:0007669"/>
    <property type="project" value="InterPro"/>
</dbReference>
<dbReference type="InterPro" id="IPR029071">
    <property type="entry name" value="Ubiquitin-like_domsf"/>
</dbReference>
<evidence type="ECO:0000256" key="2">
    <source>
        <dbReference type="ARBA" id="ARBA00004123"/>
    </source>
</evidence>
<dbReference type="PROSITE" id="PS00973">
    <property type="entry name" value="USP_2"/>
    <property type="match status" value="1"/>
</dbReference>
<dbReference type="FunFam" id="3.90.70.10:FF:000029">
    <property type="entry name" value="ubiquitin carboxyl-terminal hydrolase 48 isoform X1"/>
    <property type="match status" value="1"/>
</dbReference>
<gene>
    <name evidence="17" type="ORF">V1264_007584</name>
</gene>
<dbReference type="InterPro" id="IPR050164">
    <property type="entry name" value="Peptidase_C19"/>
</dbReference>
<keyword evidence="12" id="KW-0539">Nucleus</keyword>
<keyword evidence="8" id="KW-0677">Repeat</keyword>
<evidence type="ECO:0000256" key="9">
    <source>
        <dbReference type="ARBA" id="ARBA00022786"/>
    </source>
</evidence>
<dbReference type="InterPro" id="IPR018200">
    <property type="entry name" value="USP_CS"/>
</dbReference>
<sequence length="1050" mass="118361">MPAKVQQDKAAWQWADNIADPNDVSLQHLEIAYRCNLKPCARGECRRNCRGNPSCLNGLGERAWFKELDESRCQDFDPESERRDEGKFVGLKNLGATCYVNTFLQLWFHNAAVRRAVYQWQDIEQNNQEGREWKPSSVCGHLQLLFGLMQYSKRAYIDPSPLIECLGLDTGEQQDAQEFSKLFLSLLEGSLMQSSPGQPSNIVQQQFAGTYCYVTRCQACGSKSRREATFYELDVSIHGHSSLMSSLRDFLQEEKLEGENQYMCGVCDSKQNAVRFIQLQTMPPVLNLQLLRFVFDVKRGHKKKLNSYLQFGDVLDMSEFLQQPAMTTVYDLTAVLIHRGPSAYSGHYVAHIQDTPSKLWYRFNDEEIAAMKGSKLHLGKEEDIMPADLSELDEASRLKAQRCPKGVHSSRDAYMLVYSRRKQAETGQASEPQAPAENLEDLPAAVKAYVEKDNAKFEDWIQDIALTQDANMFSQKEKQMVVQSMYSDLFCTSSDTEFEWVPADWISSWLADPDSVKPISTAGYLCPHGRLRPDDVCKMKIVSSCGADRLYSEYGGDTRLKGQTALCMECVQQRCQEIQLKEKLAEHSRFLNTALKQPAHGEQCYWAGKGSLRNWKRYALQQTWTGNGADGVTDNSAEEEEETQSNGTGGDGVVKVMGQNGDGDCGEDAEDSSVLDDTFNSDLLCQQHGALNPDEGCRRLVSEAAWKRLRLLFPQCPQFHKDNPVCPECQSSLLKEQEVKAECRQRVAFQREQLQDLYMGRNRPVLTQLASSPVFALTATFLHAWRKLVKNREGGQLEPLSEIVNRPLLCEHDMLLYPVDLAGDCTSDQIVLVWATEWESLTQHYSFDVAIEVFTMQEDGGHLSVFTVPELCNGCVAQRLQEEEENLFSFEQATIFVRKVLPALPASVLDSQSPPEEDPDFVQTGPKAADCDHTVMAKKPRLDDGAVRKSQRHRKQRGEKEMKVSSGLTLRDFKIKVMNQFSIPTFDQNLSVDGRCVTDNSATLGQLHFYPGCVVTLRADEPIQDTVVGMDNSAARKREEGFKGTSLVSS</sequence>
<dbReference type="InterPro" id="IPR044743">
    <property type="entry name" value="Ubl_USP48"/>
</dbReference>
<dbReference type="InterPro" id="IPR000626">
    <property type="entry name" value="Ubiquitin-like_dom"/>
</dbReference>
<keyword evidence="18" id="KW-1185">Reference proteome</keyword>
<dbReference type="EMBL" id="JBAMIC010000019">
    <property type="protein sequence ID" value="KAK7093901.1"/>
    <property type="molecule type" value="Genomic_DNA"/>
</dbReference>
<dbReference type="EC" id="3.4.19.12" evidence="5"/>
<dbReference type="GO" id="GO:0016579">
    <property type="term" value="P:protein deubiquitination"/>
    <property type="evidence" value="ECO:0007669"/>
    <property type="project" value="InterPro"/>
</dbReference>
<dbReference type="InterPro" id="IPR033841">
    <property type="entry name" value="Pep_USP48"/>
</dbReference>
<evidence type="ECO:0000256" key="7">
    <source>
        <dbReference type="ARBA" id="ARBA00022670"/>
    </source>
</evidence>
<evidence type="ECO:0000256" key="4">
    <source>
        <dbReference type="ARBA" id="ARBA00009085"/>
    </source>
</evidence>
<dbReference type="SUPFAM" id="SSF54236">
    <property type="entry name" value="Ubiquitin-like"/>
    <property type="match status" value="1"/>
</dbReference>
<dbReference type="GO" id="GO:0005829">
    <property type="term" value="C:cytosol"/>
    <property type="evidence" value="ECO:0007669"/>
    <property type="project" value="TreeGrafter"/>
</dbReference>
<evidence type="ECO:0000256" key="12">
    <source>
        <dbReference type="ARBA" id="ARBA00023242"/>
    </source>
</evidence>
<dbReference type="InterPro" id="IPR001394">
    <property type="entry name" value="Peptidase_C19_UCH"/>
</dbReference>
<dbReference type="AlphaFoldDB" id="A0AAN9G3I1"/>
<dbReference type="SUPFAM" id="SSF54001">
    <property type="entry name" value="Cysteine proteinases"/>
    <property type="match status" value="1"/>
</dbReference>